<sequence>MTYFYSLKPGHFKTYSTPFDSMWCCVGTGIENHSKYGDTIYYHNEDTLWVNLFIPSRLDWKEKGVTVRQETAFPRRDTTTITVSTKKQQKFSVRIRVPYWATKGAEVRVNGREQKVQAKPQSYLALSRAWKDGDRIEVRLPMGLHLYRARDDKGLGVVMFGPLVLAGELGREGMPKALCCTNNKRYSGDPVPPVPVLVTDSRDPASWVKRTGDKDLRFRTQNVGKPNDVSLIPLHELHHQRYTVYWKLL</sequence>
<evidence type="ECO:0000259" key="1">
    <source>
        <dbReference type="Pfam" id="PF07944"/>
    </source>
</evidence>
<evidence type="ECO:0000313" key="4">
    <source>
        <dbReference type="EMBL" id="GAH87488.1"/>
    </source>
</evidence>
<gene>
    <name evidence="4" type="ORF">S03H2_58263</name>
</gene>
<feature type="domain" description="Non-reducing end beta-L-arabinofuranosidase-like GH127 catalytic" evidence="1">
    <location>
        <begin position="1"/>
        <end position="38"/>
    </location>
</feature>
<feature type="non-terminal residue" evidence="4">
    <location>
        <position position="249"/>
    </location>
</feature>
<dbReference type="PANTHER" id="PTHR31151:SF0">
    <property type="entry name" value="PROLINE-TRNA LIGASE (DUF1680)"/>
    <property type="match status" value="1"/>
</dbReference>
<feature type="domain" description="DUF4986" evidence="2">
    <location>
        <begin position="193"/>
        <end position="246"/>
    </location>
</feature>
<comment type="caution">
    <text evidence="4">The sequence shown here is derived from an EMBL/GenBank/DDBJ whole genome shotgun (WGS) entry which is preliminary data.</text>
</comment>
<name>X1L004_9ZZZZ</name>
<dbReference type="Pfam" id="PF07944">
    <property type="entry name" value="Beta-AFase-like_GH127_cat"/>
    <property type="match status" value="1"/>
</dbReference>
<protein>
    <submittedName>
        <fullName evidence="4">Uncharacterized protein</fullName>
    </submittedName>
</protein>
<dbReference type="InterPro" id="IPR049046">
    <property type="entry name" value="Beta-AFase-like_GH127_middle"/>
</dbReference>
<evidence type="ECO:0000259" key="3">
    <source>
        <dbReference type="Pfam" id="PF20736"/>
    </source>
</evidence>
<accession>X1L004</accession>
<evidence type="ECO:0000259" key="2">
    <source>
        <dbReference type="Pfam" id="PF16375"/>
    </source>
</evidence>
<organism evidence="4">
    <name type="scientific">marine sediment metagenome</name>
    <dbReference type="NCBI Taxonomy" id="412755"/>
    <lineage>
        <taxon>unclassified sequences</taxon>
        <taxon>metagenomes</taxon>
        <taxon>ecological metagenomes</taxon>
    </lineage>
</organism>
<dbReference type="InterPro" id="IPR032275">
    <property type="entry name" value="DUF4986"/>
</dbReference>
<reference evidence="4" key="1">
    <citation type="journal article" date="2014" name="Front. Microbiol.">
        <title>High frequency of phylogenetically diverse reductive dehalogenase-homologous genes in deep subseafloor sedimentary metagenomes.</title>
        <authorList>
            <person name="Kawai M."/>
            <person name="Futagami T."/>
            <person name="Toyoda A."/>
            <person name="Takaki Y."/>
            <person name="Nishi S."/>
            <person name="Hori S."/>
            <person name="Arai W."/>
            <person name="Tsubouchi T."/>
            <person name="Morono Y."/>
            <person name="Uchiyama I."/>
            <person name="Ito T."/>
            <person name="Fujiyama A."/>
            <person name="Inagaki F."/>
            <person name="Takami H."/>
        </authorList>
    </citation>
    <scope>NUCLEOTIDE SEQUENCE</scope>
    <source>
        <strain evidence="4">Expedition CK06-06</strain>
    </source>
</reference>
<dbReference type="InterPro" id="IPR012878">
    <property type="entry name" value="Beta-AFase-like_GH127_cat"/>
</dbReference>
<dbReference type="PANTHER" id="PTHR31151">
    <property type="entry name" value="PROLINE-TRNA LIGASE (DUF1680)"/>
    <property type="match status" value="1"/>
</dbReference>
<dbReference type="EMBL" id="BARU01037382">
    <property type="protein sequence ID" value="GAH87488.1"/>
    <property type="molecule type" value="Genomic_DNA"/>
</dbReference>
<proteinExistence type="predicted"/>
<dbReference type="AlphaFoldDB" id="X1L004"/>
<dbReference type="Pfam" id="PF20736">
    <property type="entry name" value="Glyco_hydro127M"/>
    <property type="match status" value="1"/>
</dbReference>
<feature type="domain" description="Non-reducing end beta-L-arabinofuranosidase-like GH127 middle" evidence="3">
    <location>
        <begin position="47"/>
        <end position="142"/>
    </location>
</feature>
<dbReference type="Pfam" id="PF16375">
    <property type="entry name" value="DUF4986"/>
    <property type="match status" value="1"/>
</dbReference>